<dbReference type="PaxDb" id="4097-A0A1S4DGQ8"/>
<feature type="chain" id="PRO_5010161223" description="Reverse transcriptase domain-containing protein" evidence="1">
    <location>
        <begin position="18"/>
        <end position="214"/>
    </location>
</feature>
<reference evidence="3" key="1">
    <citation type="submission" date="2025-08" db="UniProtKB">
        <authorList>
            <consortium name="RefSeq"/>
        </authorList>
    </citation>
    <scope>IDENTIFICATION</scope>
</reference>
<protein>
    <recommendedName>
        <fullName evidence="2">Reverse transcriptase domain-containing protein</fullName>
    </recommendedName>
</protein>
<feature type="domain" description="Reverse transcriptase" evidence="2">
    <location>
        <begin position="1"/>
        <end position="110"/>
    </location>
</feature>
<sequence>MGLHQGSALSLFLYALALDVLTRHMQREVSWCMLFADDIILLDETRGGVNARLEVWRQTLEFKGFKLSMLKTEYLEYKFSDGLHEEEVEVKIGTQVIPKRDSFKYLGAIIQGNGEIDEDVTHRIGVGKEMIRDEVIRDMVGVTSMEDKLREFRLRWFGHVKRKDIDAPVRRCEGLSMVGLRRGRSRLKNYWGEVIRQDMSLLQLTEDMTIDRKI</sequence>
<evidence type="ECO:0000259" key="2">
    <source>
        <dbReference type="PROSITE" id="PS50878"/>
    </source>
</evidence>
<dbReference type="PANTHER" id="PTHR46238">
    <property type="entry name" value="REVERSE TRANSCRIPTASE DOMAIN-CONTAINING PROTEIN"/>
    <property type="match status" value="1"/>
</dbReference>
<dbReference type="KEGG" id="nta:107829600"/>
<accession>A0A1S4DGQ8</accession>
<proteinExistence type="predicted"/>
<organism evidence="3">
    <name type="scientific">Nicotiana tabacum</name>
    <name type="common">Common tobacco</name>
    <dbReference type="NCBI Taxonomy" id="4097"/>
    <lineage>
        <taxon>Eukaryota</taxon>
        <taxon>Viridiplantae</taxon>
        <taxon>Streptophyta</taxon>
        <taxon>Embryophyta</taxon>
        <taxon>Tracheophyta</taxon>
        <taxon>Spermatophyta</taxon>
        <taxon>Magnoliopsida</taxon>
        <taxon>eudicotyledons</taxon>
        <taxon>Gunneridae</taxon>
        <taxon>Pentapetalae</taxon>
        <taxon>asterids</taxon>
        <taxon>lamiids</taxon>
        <taxon>Solanales</taxon>
        <taxon>Solanaceae</taxon>
        <taxon>Nicotianoideae</taxon>
        <taxon>Nicotianeae</taxon>
        <taxon>Nicotiana</taxon>
    </lineage>
</organism>
<dbReference type="InterPro" id="IPR000477">
    <property type="entry name" value="RT_dom"/>
</dbReference>
<dbReference type="PANTHER" id="PTHR46238:SF8">
    <property type="entry name" value="ENDONUCLEASE_EXONUCLEASE_PHOSPHATASE DOMAIN-CONTAINING PROTEIN"/>
    <property type="match status" value="1"/>
</dbReference>
<gene>
    <name evidence="3" type="primary">LOC107829600</name>
</gene>
<dbReference type="STRING" id="4097.A0A1S4DGQ8"/>
<keyword evidence="1" id="KW-0732">Signal</keyword>
<dbReference type="Pfam" id="PF00078">
    <property type="entry name" value="RVT_1"/>
    <property type="match status" value="1"/>
</dbReference>
<dbReference type="RefSeq" id="XP_016512536.1">
    <property type="nucleotide sequence ID" value="XM_016657050.1"/>
</dbReference>
<evidence type="ECO:0000256" key="1">
    <source>
        <dbReference type="SAM" id="SignalP"/>
    </source>
</evidence>
<dbReference type="OrthoDB" id="1225857at2759"/>
<dbReference type="PROSITE" id="PS50878">
    <property type="entry name" value="RT_POL"/>
    <property type="match status" value="1"/>
</dbReference>
<feature type="signal peptide" evidence="1">
    <location>
        <begin position="1"/>
        <end position="17"/>
    </location>
</feature>
<dbReference type="AlphaFoldDB" id="A0A1S4DGQ8"/>
<evidence type="ECO:0000313" key="3">
    <source>
        <dbReference type="RefSeq" id="XP_016512536.1"/>
    </source>
</evidence>
<name>A0A1S4DGQ8_TOBAC</name>